<keyword evidence="12" id="KW-1185">Reference proteome</keyword>
<evidence type="ECO:0000256" key="3">
    <source>
        <dbReference type="ARBA" id="ARBA00022617"/>
    </source>
</evidence>
<keyword evidence="6 11" id="KW-0560">Oxidoreductase</keyword>
<dbReference type="PANTHER" id="PTHR24291">
    <property type="entry name" value="CYTOCHROME P450 FAMILY 4"/>
    <property type="match status" value="1"/>
</dbReference>
<feature type="binding site" description="axial binding residue" evidence="10">
    <location>
        <position position="493"/>
    </location>
    <ligand>
        <name>heme</name>
        <dbReference type="ChEBI" id="CHEBI:30413"/>
    </ligand>
    <ligandPart>
        <name>Fe</name>
        <dbReference type="ChEBI" id="CHEBI:18248"/>
    </ligandPart>
</feature>
<evidence type="ECO:0000256" key="5">
    <source>
        <dbReference type="ARBA" id="ARBA00022824"/>
    </source>
</evidence>
<evidence type="ECO:0000313" key="12">
    <source>
        <dbReference type="Proteomes" id="UP000261680"/>
    </source>
</evidence>
<dbReference type="InterPro" id="IPR002401">
    <property type="entry name" value="Cyt_P450_E_grp-I"/>
</dbReference>
<keyword evidence="7 10" id="KW-0408">Iron</keyword>
<dbReference type="GO" id="GO:0004497">
    <property type="term" value="F:monooxygenase activity"/>
    <property type="evidence" value="ECO:0007669"/>
    <property type="project" value="UniProtKB-KW"/>
</dbReference>
<dbReference type="PROSITE" id="PS00086">
    <property type="entry name" value="CYTOCHROME_P450"/>
    <property type="match status" value="1"/>
</dbReference>
<dbReference type="Gene3D" id="1.10.630.10">
    <property type="entry name" value="Cytochrome P450"/>
    <property type="match status" value="1"/>
</dbReference>
<keyword evidence="8 11" id="KW-0503">Monooxygenase</keyword>
<comment type="subcellular location">
    <subcellularLocation>
        <location evidence="1">Endoplasmic reticulum membrane</location>
    </subcellularLocation>
</comment>
<evidence type="ECO:0000256" key="7">
    <source>
        <dbReference type="ARBA" id="ARBA00023004"/>
    </source>
</evidence>
<sequence length="549" mass="61987">MAKLFLTEGTRLDVLAPGWGRMLSKVGVAPGSGCPRIPPTEQGLRVLTQLVATYPQGFKLWMGLTLPLVVLCHPDMVRSVTSASDSELRGRSPVHTGPGKHLWGCVLLVGGSLARSHPHLPPHLHQACALCSRWSSFMSAAIAPKDKVFYSFLKPWLGDGLLLSAGDKWSSHRHMLTPAFHFNILKPYVKIFNGSVNIMHAKWKRLVSEGSTHLDMFEHISLMTLDSLQKCVFSFDSNCQEKPSEYIAAILDLSALVAKRHQQILVHMDFLYYLTPDGQRFRRACRLVHNFTDAVIQERRRTLPDQGVDDFLQAKAKTKTLDFIDVLLLTKDEDGKQLSDEDIRAEADTFMFEGHDTTASGLSWALYNLAKHPEYQEHCRQEVLELLRDREPQEIEWDDLAQLPFLTMCIKESLRLHPPVTVISRCCTQDIVLPDGRVIPKGVICLISIFGTHHNPSVWPDPEVYNPFRFDPENIKERSPLAFIPFSAGPRNCIGQTFAMTEMKVVLALTLLRFRVLPDEEEPRRKPELILRAEGGLWLRVEPLSAGPQ</sequence>
<gene>
    <name evidence="13" type="primary">LOC103677173</name>
</gene>
<keyword evidence="4 10" id="KW-0479">Metal-binding</keyword>
<dbReference type="InterPro" id="IPR001128">
    <property type="entry name" value="Cyt_P450"/>
</dbReference>
<dbReference type="Pfam" id="PF00067">
    <property type="entry name" value="p450"/>
    <property type="match status" value="1"/>
</dbReference>
<organism evidence="12 13">
    <name type="scientific">Ursus maritimus</name>
    <name type="common">Polar bear</name>
    <name type="synonym">Thalarctos maritimus</name>
    <dbReference type="NCBI Taxonomy" id="29073"/>
    <lineage>
        <taxon>Eukaryota</taxon>
        <taxon>Metazoa</taxon>
        <taxon>Chordata</taxon>
        <taxon>Craniata</taxon>
        <taxon>Vertebrata</taxon>
        <taxon>Euteleostomi</taxon>
        <taxon>Mammalia</taxon>
        <taxon>Eutheria</taxon>
        <taxon>Laurasiatheria</taxon>
        <taxon>Carnivora</taxon>
        <taxon>Caniformia</taxon>
        <taxon>Ursidae</taxon>
        <taxon>Ursus</taxon>
    </lineage>
</organism>
<evidence type="ECO:0000256" key="11">
    <source>
        <dbReference type="RuleBase" id="RU000461"/>
    </source>
</evidence>
<dbReference type="GeneID" id="103677173"/>
<dbReference type="GO" id="GO:0005506">
    <property type="term" value="F:iron ion binding"/>
    <property type="evidence" value="ECO:0007669"/>
    <property type="project" value="InterPro"/>
</dbReference>
<accession>A0A8M1FNW9</accession>
<dbReference type="PRINTS" id="PR00463">
    <property type="entry name" value="EP450I"/>
</dbReference>
<evidence type="ECO:0000256" key="4">
    <source>
        <dbReference type="ARBA" id="ARBA00022723"/>
    </source>
</evidence>
<evidence type="ECO:0000256" key="6">
    <source>
        <dbReference type="ARBA" id="ARBA00023002"/>
    </source>
</evidence>
<evidence type="ECO:0000313" key="13">
    <source>
        <dbReference type="RefSeq" id="XP_040485066.1"/>
    </source>
</evidence>
<protein>
    <submittedName>
        <fullName evidence="13">Cytochrome P450 4F2 isoform X2</fullName>
    </submittedName>
</protein>
<dbReference type="InterPro" id="IPR017972">
    <property type="entry name" value="Cyt_P450_CS"/>
</dbReference>
<proteinExistence type="inferred from homology"/>
<dbReference type="Proteomes" id="UP000261680">
    <property type="component" value="Unplaced"/>
</dbReference>
<dbReference type="CDD" id="cd20679">
    <property type="entry name" value="CYP4F"/>
    <property type="match status" value="1"/>
</dbReference>
<dbReference type="PRINTS" id="PR00385">
    <property type="entry name" value="P450"/>
</dbReference>
<evidence type="ECO:0000256" key="9">
    <source>
        <dbReference type="ARBA" id="ARBA00023136"/>
    </source>
</evidence>
<keyword evidence="5" id="KW-0256">Endoplasmic reticulum</keyword>
<comment type="cofactor">
    <cofactor evidence="10">
        <name>heme</name>
        <dbReference type="ChEBI" id="CHEBI:30413"/>
    </cofactor>
</comment>
<dbReference type="RefSeq" id="XP_040485066.1">
    <property type="nucleotide sequence ID" value="XM_040629132.1"/>
</dbReference>
<dbReference type="PANTHER" id="PTHR24291:SF198">
    <property type="entry name" value="CYTOCHROME P450 4F3"/>
    <property type="match status" value="1"/>
</dbReference>
<dbReference type="GO" id="GO:0020037">
    <property type="term" value="F:heme binding"/>
    <property type="evidence" value="ECO:0007669"/>
    <property type="project" value="InterPro"/>
</dbReference>
<dbReference type="AlphaFoldDB" id="A0A8M1FNW9"/>
<keyword evidence="9" id="KW-0472">Membrane</keyword>
<dbReference type="GO" id="GO:0016705">
    <property type="term" value="F:oxidoreductase activity, acting on paired donors, with incorporation or reduction of molecular oxygen"/>
    <property type="evidence" value="ECO:0007669"/>
    <property type="project" value="InterPro"/>
</dbReference>
<evidence type="ECO:0000256" key="2">
    <source>
        <dbReference type="ARBA" id="ARBA00010617"/>
    </source>
</evidence>
<evidence type="ECO:0000256" key="8">
    <source>
        <dbReference type="ARBA" id="ARBA00023033"/>
    </source>
</evidence>
<keyword evidence="3 10" id="KW-0349">Heme</keyword>
<dbReference type="InterPro" id="IPR036396">
    <property type="entry name" value="Cyt_P450_sf"/>
</dbReference>
<dbReference type="FunFam" id="1.10.630.10:FF:000005">
    <property type="entry name" value="cytochrome P450 4F22 isoform X2"/>
    <property type="match status" value="1"/>
</dbReference>
<name>A0A8M1FNW9_URSMA</name>
<comment type="similarity">
    <text evidence="2 11">Belongs to the cytochrome P450 family.</text>
</comment>
<reference evidence="13" key="1">
    <citation type="submission" date="2025-08" db="UniProtKB">
        <authorList>
            <consortium name="RefSeq"/>
        </authorList>
    </citation>
    <scope>IDENTIFICATION</scope>
    <source>
        <tissue evidence="13">Whole blood</tissue>
    </source>
</reference>
<evidence type="ECO:0000256" key="10">
    <source>
        <dbReference type="PIRSR" id="PIRSR602401-1"/>
    </source>
</evidence>
<dbReference type="InterPro" id="IPR050196">
    <property type="entry name" value="Cytochrome_P450_Monoox"/>
</dbReference>
<evidence type="ECO:0000256" key="1">
    <source>
        <dbReference type="ARBA" id="ARBA00004586"/>
    </source>
</evidence>
<dbReference type="GO" id="GO:0005789">
    <property type="term" value="C:endoplasmic reticulum membrane"/>
    <property type="evidence" value="ECO:0007669"/>
    <property type="project" value="UniProtKB-SubCell"/>
</dbReference>
<dbReference type="SUPFAM" id="SSF48264">
    <property type="entry name" value="Cytochrome P450"/>
    <property type="match status" value="1"/>
</dbReference>